<gene>
    <name evidence="2" type="ORF">GYM71_00335</name>
</gene>
<feature type="domain" description="DUF2087" evidence="1">
    <location>
        <begin position="57"/>
        <end position="123"/>
    </location>
</feature>
<sequence>MIHAVESTALAALISEKGRVDDIIKLNRYIKLNNSGAMNVEKDEVLKRYLDANGVVKAWPGKAQNRLVILEYLASKFKPGKQYSEQEINLILMKYLDDYVTRRRDLIEYHFLTRTDDGRFYWVNQQKQKNAD</sequence>
<dbReference type="Proteomes" id="UP000826550">
    <property type="component" value="Chromosome"/>
</dbReference>
<evidence type="ECO:0000313" key="3">
    <source>
        <dbReference type="Proteomes" id="UP000826550"/>
    </source>
</evidence>
<dbReference type="InterPro" id="IPR018656">
    <property type="entry name" value="DUF2087"/>
</dbReference>
<name>A0ABX8W8T2_9LACO</name>
<dbReference type="RefSeq" id="WP_220220470.1">
    <property type="nucleotide sequence ID" value="NZ_CP048268.1"/>
</dbReference>
<evidence type="ECO:0000313" key="2">
    <source>
        <dbReference type="EMBL" id="QYN51963.1"/>
    </source>
</evidence>
<keyword evidence="3" id="KW-1185">Reference proteome</keyword>
<evidence type="ECO:0000259" key="1">
    <source>
        <dbReference type="Pfam" id="PF09860"/>
    </source>
</evidence>
<proteinExistence type="predicted"/>
<organism evidence="2 3">
    <name type="scientific">Lactobacillus panisapium</name>
    <dbReference type="NCBI Taxonomy" id="2012495"/>
    <lineage>
        <taxon>Bacteria</taxon>
        <taxon>Bacillati</taxon>
        <taxon>Bacillota</taxon>
        <taxon>Bacilli</taxon>
        <taxon>Lactobacillales</taxon>
        <taxon>Lactobacillaceae</taxon>
        <taxon>Lactobacillus</taxon>
    </lineage>
</organism>
<dbReference type="Pfam" id="PF09860">
    <property type="entry name" value="DUF2087"/>
    <property type="match status" value="1"/>
</dbReference>
<dbReference type="EMBL" id="CP048268">
    <property type="protein sequence ID" value="QYN51963.1"/>
    <property type="molecule type" value="Genomic_DNA"/>
</dbReference>
<reference evidence="2 3" key="1">
    <citation type="submission" date="2020-01" db="EMBL/GenBank/DDBJ databases">
        <title>Vast differences in strain-level diversity in the gut microbiota of two closely related honey bee species.</title>
        <authorList>
            <person name="Ellegaard K.M."/>
            <person name="Suenami S."/>
            <person name="Miyazaki R."/>
            <person name="Engel P."/>
        </authorList>
    </citation>
    <scope>NUCLEOTIDE SEQUENCE [LARGE SCALE GENOMIC DNA]</scope>
    <source>
        <strain evidence="2 3">ESL0416</strain>
    </source>
</reference>
<accession>A0ABX8W8T2</accession>
<protein>
    <submittedName>
        <fullName evidence="2">DUF2087 domain-containing protein</fullName>
    </submittedName>
</protein>